<organism evidence="2 3">
    <name type="scientific">Actinomadura syzygii</name>
    <dbReference type="NCBI Taxonomy" id="1427538"/>
    <lineage>
        <taxon>Bacteria</taxon>
        <taxon>Bacillati</taxon>
        <taxon>Actinomycetota</taxon>
        <taxon>Actinomycetes</taxon>
        <taxon>Streptosporangiales</taxon>
        <taxon>Thermomonosporaceae</taxon>
        <taxon>Actinomadura</taxon>
    </lineage>
</organism>
<evidence type="ECO:0000313" key="2">
    <source>
        <dbReference type="EMBL" id="TYC09869.1"/>
    </source>
</evidence>
<dbReference type="SUPFAM" id="SSF51735">
    <property type="entry name" value="NAD(P)-binding Rossmann-fold domains"/>
    <property type="match status" value="1"/>
</dbReference>
<dbReference type="InterPro" id="IPR002347">
    <property type="entry name" value="SDR_fam"/>
</dbReference>
<comment type="similarity">
    <text evidence="1">Belongs to the short-chain dehydrogenases/reductases (SDR) family.</text>
</comment>
<dbReference type="AlphaFoldDB" id="A0A5D0TY90"/>
<gene>
    <name evidence="2" type="ORF">FXF65_32645</name>
</gene>
<dbReference type="PRINTS" id="PR00081">
    <property type="entry name" value="GDHRDH"/>
</dbReference>
<accession>A0A5D0TY90</accession>
<dbReference type="GO" id="GO:0016616">
    <property type="term" value="F:oxidoreductase activity, acting on the CH-OH group of donors, NAD or NADP as acceptor"/>
    <property type="evidence" value="ECO:0007669"/>
    <property type="project" value="TreeGrafter"/>
</dbReference>
<dbReference type="InterPro" id="IPR036291">
    <property type="entry name" value="NAD(P)-bd_dom_sf"/>
</dbReference>
<dbReference type="CDD" id="cd05233">
    <property type="entry name" value="SDR_c"/>
    <property type="match status" value="1"/>
</dbReference>
<sequence>MPERPERPESLAGQGRVALVTGAASGIGAAMVRELSGRGWTTAGLDLSPAPDADHSVGVDVSDPAQVGAAVRRIERELGPVGAALCAAGHYAIVPVSDIAWPEWRRMLRVHLGGLVNVCRAVTPGMVERGEGAVVAVASELAIGGGDAEAHYAAAKGAVIGFVRSLAVELGPSGVRVNAVAPGPTDTPLLPPESPWRKASYLQTLPAGRLTSAEEVALAAAYLVEDGTFCAGEVLSPNAGAVI</sequence>
<dbReference type="Gene3D" id="3.40.50.720">
    <property type="entry name" value="NAD(P)-binding Rossmann-like Domain"/>
    <property type="match status" value="1"/>
</dbReference>
<proteinExistence type="inferred from homology"/>
<evidence type="ECO:0000313" key="3">
    <source>
        <dbReference type="Proteomes" id="UP000322634"/>
    </source>
</evidence>
<dbReference type="PANTHER" id="PTHR42760">
    <property type="entry name" value="SHORT-CHAIN DEHYDROGENASES/REDUCTASES FAMILY MEMBER"/>
    <property type="match status" value="1"/>
</dbReference>
<dbReference type="EMBL" id="VSFF01000013">
    <property type="protein sequence ID" value="TYC09869.1"/>
    <property type="molecule type" value="Genomic_DNA"/>
</dbReference>
<dbReference type="Pfam" id="PF13561">
    <property type="entry name" value="adh_short_C2"/>
    <property type="match status" value="1"/>
</dbReference>
<dbReference type="PANTHER" id="PTHR42760:SF129">
    <property type="entry name" value="OXIDOREDUCTASE"/>
    <property type="match status" value="1"/>
</dbReference>
<dbReference type="Proteomes" id="UP000322634">
    <property type="component" value="Unassembled WGS sequence"/>
</dbReference>
<reference evidence="2 3" key="1">
    <citation type="submission" date="2019-08" db="EMBL/GenBank/DDBJ databases">
        <title>Actinomadura sp. nov. CYP1-5 isolated from mountain soil.</title>
        <authorList>
            <person name="Songsumanus A."/>
            <person name="Kuncharoen N."/>
            <person name="Kudo T."/>
            <person name="Yuki M."/>
            <person name="Igarashi Y."/>
            <person name="Tanasupawat S."/>
        </authorList>
    </citation>
    <scope>NUCLEOTIDE SEQUENCE [LARGE SCALE GENOMIC DNA]</scope>
    <source>
        <strain evidence="2 3">GKU157</strain>
    </source>
</reference>
<dbReference type="GO" id="GO:0030497">
    <property type="term" value="P:fatty acid elongation"/>
    <property type="evidence" value="ECO:0007669"/>
    <property type="project" value="TreeGrafter"/>
</dbReference>
<protein>
    <submittedName>
        <fullName evidence="2">SDR family oxidoreductase</fullName>
    </submittedName>
</protein>
<dbReference type="InterPro" id="IPR020904">
    <property type="entry name" value="Sc_DH/Rdtase_CS"/>
</dbReference>
<dbReference type="RefSeq" id="WP_148353919.1">
    <property type="nucleotide sequence ID" value="NZ_JBHSBF010000005.1"/>
</dbReference>
<dbReference type="PROSITE" id="PS00061">
    <property type="entry name" value="ADH_SHORT"/>
    <property type="match status" value="1"/>
</dbReference>
<evidence type="ECO:0000256" key="1">
    <source>
        <dbReference type="ARBA" id="ARBA00006484"/>
    </source>
</evidence>
<keyword evidence="3" id="KW-1185">Reference proteome</keyword>
<comment type="caution">
    <text evidence="2">The sequence shown here is derived from an EMBL/GenBank/DDBJ whole genome shotgun (WGS) entry which is preliminary data.</text>
</comment>
<name>A0A5D0TY90_9ACTN</name>
<dbReference type="OrthoDB" id="7064009at2"/>